<comment type="catalytic activity">
    <reaction evidence="1 16">
        <text>(R)-pantothenate + ATP = (R)-4'-phosphopantothenate + ADP + H(+)</text>
        <dbReference type="Rhea" id="RHEA:16373"/>
        <dbReference type="ChEBI" id="CHEBI:10986"/>
        <dbReference type="ChEBI" id="CHEBI:15378"/>
        <dbReference type="ChEBI" id="CHEBI:29032"/>
        <dbReference type="ChEBI" id="CHEBI:30616"/>
        <dbReference type="ChEBI" id="CHEBI:456216"/>
        <dbReference type="EC" id="2.7.1.33"/>
    </reaction>
</comment>
<dbReference type="InterPro" id="IPR043129">
    <property type="entry name" value="ATPase_NBD"/>
</dbReference>
<keyword evidence="12 16" id="KW-0630">Potassium</keyword>
<feature type="binding site" evidence="16">
    <location>
        <position position="131"/>
    </location>
    <ligand>
        <name>ATP</name>
        <dbReference type="ChEBI" id="CHEBI:30616"/>
    </ligand>
</feature>
<dbReference type="GO" id="GO:0004594">
    <property type="term" value="F:pantothenate kinase activity"/>
    <property type="evidence" value="ECO:0007669"/>
    <property type="project" value="UniProtKB-UniRule"/>
</dbReference>
<evidence type="ECO:0000313" key="18">
    <source>
        <dbReference type="Proteomes" id="UP000060602"/>
    </source>
</evidence>
<feature type="binding site" evidence="16">
    <location>
        <begin position="6"/>
        <end position="13"/>
    </location>
    <ligand>
        <name>ATP</name>
        <dbReference type="ChEBI" id="CHEBI:30616"/>
    </ligand>
</feature>
<dbReference type="Pfam" id="PF03309">
    <property type="entry name" value="Pan_kinase"/>
    <property type="match status" value="1"/>
</dbReference>
<comment type="subcellular location">
    <subcellularLocation>
        <location evidence="3 16">Cytoplasm</location>
    </subcellularLocation>
</comment>
<evidence type="ECO:0000256" key="5">
    <source>
        <dbReference type="ARBA" id="ARBA00011738"/>
    </source>
</evidence>
<keyword evidence="7 16" id="KW-0963">Cytoplasm</keyword>
<dbReference type="GO" id="GO:0005737">
    <property type="term" value="C:cytoplasm"/>
    <property type="evidence" value="ECO:0007669"/>
    <property type="project" value="UniProtKB-SubCell"/>
</dbReference>
<evidence type="ECO:0000256" key="10">
    <source>
        <dbReference type="ARBA" id="ARBA00022777"/>
    </source>
</evidence>
<evidence type="ECO:0000256" key="1">
    <source>
        <dbReference type="ARBA" id="ARBA00001206"/>
    </source>
</evidence>
<dbReference type="InterPro" id="IPR004619">
    <property type="entry name" value="Type_III_PanK"/>
</dbReference>
<proteinExistence type="inferred from homology"/>
<dbReference type="UniPathway" id="UPA00241">
    <property type="reaction ID" value="UER00352"/>
</dbReference>
<evidence type="ECO:0000256" key="13">
    <source>
        <dbReference type="ARBA" id="ARBA00022993"/>
    </source>
</evidence>
<dbReference type="EC" id="2.7.1.33" evidence="6 16"/>
<protein>
    <recommendedName>
        <fullName evidence="15 16">Type III pantothenate kinase</fullName>
        <ecNumber evidence="6 16">2.7.1.33</ecNumber>
    </recommendedName>
    <alternativeName>
        <fullName evidence="16">PanK-III</fullName>
    </alternativeName>
    <alternativeName>
        <fullName evidence="16">Pantothenic acid kinase</fullName>
    </alternativeName>
</protein>
<sequence length="268" mass="27667">MIILIDSGNSRLKVGWLDPSSPDMPREPAAVAFDGLDLDALDRWLAALPQRPSRALGVNVAGAERGAAIAATLQRHGCAVTWATSQATTLGLVNHYKTPSQLGADRWASLLGVLSRLPGAHPPFLLASFGTATTIDTVGPDNVFAGGLILPGPAMMRNALAHGTANLPIADGQVVPYPTDTHEAIASGIAAAQAGAVVRQWLAGRQRYGQTPQIFAAGGGWPEVHQEIERLLADAGGAFGAAPVPIYLNHPVLDGLAAIARANPAANA</sequence>
<dbReference type="SUPFAM" id="SSF53067">
    <property type="entry name" value="Actin-like ATPase domain"/>
    <property type="match status" value="2"/>
</dbReference>
<evidence type="ECO:0000256" key="16">
    <source>
        <dbReference type="HAMAP-Rule" id="MF_01274"/>
    </source>
</evidence>
<evidence type="ECO:0000256" key="7">
    <source>
        <dbReference type="ARBA" id="ARBA00022490"/>
    </source>
</evidence>
<dbReference type="PANTHER" id="PTHR34265">
    <property type="entry name" value="TYPE III PANTOTHENATE KINASE"/>
    <property type="match status" value="1"/>
</dbReference>
<evidence type="ECO:0000256" key="15">
    <source>
        <dbReference type="ARBA" id="ARBA00040883"/>
    </source>
</evidence>
<comment type="similarity">
    <text evidence="14 16">Belongs to the type III pantothenate kinase family.</text>
</comment>
<dbReference type="CDD" id="cd24015">
    <property type="entry name" value="ASKHA_NBD_PanK-III"/>
    <property type="match status" value="1"/>
</dbReference>
<evidence type="ECO:0000256" key="12">
    <source>
        <dbReference type="ARBA" id="ARBA00022958"/>
    </source>
</evidence>
<dbReference type="EMBL" id="CP014060">
    <property type="protein sequence ID" value="AMG38148.1"/>
    <property type="molecule type" value="Genomic_DNA"/>
</dbReference>
<comment type="cofactor">
    <cofactor evidence="2">
        <name>K(+)</name>
        <dbReference type="ChEBI" id="CHEBI:29103"/>
    </cofactor>
</comment>
<dbReference type="Proteomes" id="UP000060602">
    <property type="component" value="Chromosome"/>
</dbReference>
<comment type="pathway">
    <text evidence="4 16">Cofactor biosynthesis; coenzyme A biosynthesis; CoA from (R)-pantothenate: step 1/5.</text>
</comment>
<evidence type="ECO:0000256" key="3">
    <source>
        <dbReference type="ARBA" id="ARBA00004496"/>
    </source>
</evidence>
<comment type="cofactor">
    <cofactor evidence="16">
        <name>NH4(+)</name>
        <dbReference type="ChEBI" id="CHEBI:28938"/>
    </cofactor>
    <cofactor evidence="16">
        <name>K(+)</name>
        <dbReference type="ChEBI" id="CHEBI:29103"/>
    </cofactor>
    <text evidence="16">A monovalent cation. Ammonium or potassium.</text>
</comment>
<keyword evidence="10 16" id="KW-0418">Kinase</keyword>
<gene>
    <name evidence="16" type="primary">coaX</name>
    <name evidence="17" type="ORF">AL504_20270</name>
</gene>
<dbReference type="PANTHER" id="PTHR34265:SF1">
    <property type="entry name" value="TYPE III PANTOTHENATE KINASE"/>
    <property type="match status" value="1"/>
</dbReference>
<dbReference type="HAMAP" id="MF_01274">
    <property type="entry name" value="Pantothen_kinase_3"/>
    <property type="match status" value="1"/>
</dbReference>
<organism evidence="17 18">
    <name type="scientific">Alcaligenes xylosoxydans xylosoxydans</name>
    <name type="common">Achromobacter xylosoxidans</name>
    <dbReference type="NCBI Taxonomy" id="85698"/>
    <lineage>
        <taxon>Bacteria</taxon>
        <taxon>Pseudomonadati</taxon>
        <taxon>Pseudomonadota</taxon>
        <taxon>Betaproteobacteria</taxon>
        <taxon>Burkholderiales</taxon>
        <taxon>Alcaligenaceae</taxon>
        <taxon>Achromobacter</taxon>
    </lineage>
</organism>
<evidence type="ECO:0000256" key="9">
    <source>
        <dbReference type="ARBA" id="ARBA00022741"/>
    </source>
</evidence>
<name>A0A120LHS3_ALCXX</name>
<evidence type="ECO:0000256" key="6">
    <source>
        <dbReference type="ARBA" id="ARBA00012102"/>
    </source>
</evidence>
<evidence type="ECO:0000256" key="2">
    <source>
        <dbReference type="ARBA" id="ARBA00001958"/>
    </source>
</evidence>
<accession>A0A120LHS3</accession>
<comment type="function">
    <text evidence="16">Catalyzes the phosphorylation of pantothenate (Pan), the first step in CoA biosynthesis.</text>
</comment>
<feature type="binding site" evidence="16">
    <location>
        <begin position="103"/>
        <end position="106"/>
    </location>
    <ligand>
        <name>substrate</name>
    </ligand>
</feature>
<feature type="active site" description="Proton acceptor" evidence="16">
    <location>
        <position position="105"/>
    </location>
</feature>
<dbReference type="AlphaFoldDB" id="A0A120LHS3"/>
<dbReference type="RefSeq" id="WP_061072986.1">
    <property type="nucleotide sequence ID" value="NZ_CP014060.2"/>
</dbReference>
<keyword evidence="9 16" id="KW-0547">Nucleotide-binding</keyword>
<feature type="binding site" evidence="16">
    <location>
        <position position="181"/>
    </location>
    <ligand>
        <name>substrate</name>
    </ligand>
</feature>
<dbReference type="Gene3D" id="3.30.420.40">
    <property type="match status" value="2"/>
</dbReference>
<evidence type="ECO:0000256" key="14">
    <source>
        <dbReference type="ARBA" id="ARBA00038036"/>
    </source>
</evidence>
<evidence type="ECO:0000256" key="11">
    <source>
        <dbReference type="ARBA" id="ARBA00022840"/>
    </source>
</evidence>
<dbReference type="GO" id="GO:0015937">
    <property type="term" value="P:coenzyme A biosynthetic process"/>
    <property type="evidence" value="ECO:0007669"/>
    <property type="project" value="UniProtKB-UniRule"/>
</dbReference>
<keyword evidence="11 16" id="KW-0067">ATP-binding</keyword>
<evidence type="ECO:0000256" key="8">
    <source>
        <dbReference type="ARBA" id="ARBA00022679"/>
    </source>
</evidence>
<comment type="subunit">
    <text evidence="5 16">Homodimer.</text>
</comment>
<feature type="binding site" evidence="16">
    <location>
        <position position="96"/>
    </location>
    <ligand>
        <name>substrate</name>
    </ligand>
</feature>
<keyword evidence="8 16" id="KW-0808">Transferase</keyword>
<evidence type="ECO:0000256" key="4">
    <source>
        <dbReference type="ARBA" id="ARBA00005225"/>
    </source>
</evidence>
<evidence type="ECO:0000313" key="17">
    <source>
        <dbReference type="EMBL" id="AMG38148.1"/>
    </source>
</evidence>
<keyword evidence="13 16" id="KW-0173">Coenzyme A biosynthesis</keyword>
<dbReference type="GO" id="GO:0005524">
    <property type="term" value="F:ATP binding"/>
    <property type="evidence" value="ECO:0007669"/>
    <property type="project" value="UniProtKB-UniRule"/>
</dbReference>
<reference evidence="18" key="1">
    <citation type="submission" date="2015-12" db="EMBL/GenBank/DDBJ databases">
        <title>FDA dAtabase for Regulatory Grade micrObial Sequences (FDA-ARGOS): Supporting development and validation of Infectious Disease Dx tests.</title>
        <authorList>
            <person name="Case J."/>
            <person name="Tallon L."/>
            <person name="Sadzewicz L."/>
            <person name="Sengamalay N."/>
            <person name="Ott S."/>
            <person name="Godinez A."/>
            <person name="Nagaraj S."/>
            <person name="Nadendla S."/>
            <person name="Sichtig H."/>
        </authorList>
    </citation>
    <scope>NUCLEOTIDE SEQUENCE [LARGE SCALE GENOMIC DNA]</scope>
    <source>
        <strain evidence="18">FDAARGOS_147</strain>
    </source>
</reference>
<comment type="caution">
    <text evidence="16">Lacks conserved residue(s) required for the propagation of feature annotation.</text>
</comment>